<keyword evidence="1" id="KW-0863">Zinc-finger</keyword>
<keyword evidence="4" id="KW-1185">Reference proteome</keyword>
<comment type="caution">
    <text evidence="3">The sequence shown here is derived from an EMBL/GenBank/DDBJ whole genome shotgun (WGS) entry which is preliminary data.</text>
</comment>
<evidence type="ECO:0000259" key="2">
    <source>
        <dbReference type="PROSITE" id="PS50157"/>
    </source>
</evidence>
<gene>
    <name evidence="3" type="ORF">HICCMSTLAB_LOCUS419</name>
</gene>
<evidence type="ECO:0000313" key="3">
    <source>
        <dbReference type="EMBL" id="CAG5073476.1"/>
    </source>
</evidence>
<reference evidence="3" key="1">
    <citation type="submission" date="2021-04" db="EMBL/GenBank/DDBJ databases">
        <authorList>
            <person name="Chebbi M.A.C M."/>
        </authorList>
    </citation>
    <scope>NUCLEOTIDE SEQUENCE</scope>
</reference>
<dbReference type="PROSITE" id="PS00028">
    <property type="entry name" value="ZINC_FINGER_C2H2_1"/>
    <property type="match status" value="1"/>
</dbReference>
<dbReference type="OrthoDB" id="7666678at2759"/>
<protein>
    <recommendedName>
        <fullName evidence="2">C2H2-type domain-containing protein</fullName>
    </recommendedName>
</protein>
<dbReference type="Proteomes" id="UP000786811">
    <property type="component" value="Unassembled WGS sequence"/>
</dbReference>
<dbReference type="GO" id="GO:0008270">
    <property type="term" value="F:zinc ion binding"/>
    <property type="evidence" value="ECO:0007669"/>
    <property type="project" value="UniProtKB-KW"/>
</dbReference>
<proteinExistence type="predicted"/>
<sequence length="425" mass="49755">MDPWVPSKGKSCSNGIYRLCKKSFKELCLGDAVGETKYTNDNFLDFVDVYCQEKFSPLLYSTNDLKTEEFDQFSQNGKQEIIHDQCNSNLNFISEHPYIFVVNQSENILSNKKSKIQIMHDYVSLGQDKPFVTIQQDASCVMDETDSLPKFNLAKREYRHHNIVEERSINCKDFSKLNSSYFQQSYTTKKDENFHKKLISMINDNEIEKLSGEMYSLEYYRSCNKLLSMKSRPLANLRQTNEDAERNHKALVDLNKKCRSIIRKFKNGLFTIDTIFKWNELRSKDGPMSCSICRCNKFFKRPGSIANHIYRVHERILREALERGELHKILEKNQKQTGDWSIENDQHLTIPCEELSQQNYCTVMNSMGFKLLHESSPFLNSCNSSLDNYDSSYSMTEQKQNLDSNVEKYELEQALKTLKQDFDKF</sequence>
<accession>A0A8J2H4Z1</accession>
<dbReference type="PROSITE" id="PS50157">
    <property type="entry name" value="ZINC_FINGER_C2H2_2"/>
    <property type="match status" value="1"/>
</dbReference>
<keyword evidence="1" id="KW-0479">Metal-binding</keyword>
<feature type="domain" description="C2H2-type" evidence="2">
    <location>
        <begin position="288"/>
        <end position="313"/>
    </location>
</feature>
<evidence type="ECO:0000313" key="4">
    <source>
        <dbReference type="Proteomes" id="UP000786811"/>
    </source>
</evidence>
<name>A0A8J2H4Z1_COTCN</name>
<dbReference type="AlphaFoldDB" id="A0A8J2H4Z1"/>
<keyword evidence="1" id="KW-0862">Zinc</keyword>
<evidence type="ECO:0000256" key="1">
    <source>
        <dbReference type="PROSITE-ProRule" id="PRU00042"/>
    </source>
</evidence>
<organism evidence="3 4">
    <name type="scientific">Cotesia congregata</name>
    <name type="common">Parasitoid wasp</name>
    <name type="synonym">Apanteles congregatus</name>
    <dbReference type="NCBI Taxonomy" id="51543"/>
    <lineage>
        <taxon>Eukaryota</taxon>
        <taxon>Metazoa</taxon>
        <taxon>Ecdysozoa</taxon>
        <taxon>Arthropoda</taxon>
        <taxon>Hexapoda</taxon>
        <taxon>Insecta</taxon>
        <taxon>Pterygota</taxon>
        <taxon>Neoptera</taxon>
        <taxon>Endopterygota</taxon>
        <taxon>Hymenoptera</taxon>
        <taxon>Apocrita</taxon>
        <taxon>Ichneumonoidea</taxon>
        <taxon>Braconidae</taxon>
        <taxon>Microgastrinae</taxon>
        <taxon>Cotesia</taxon>
    </lineage>
</organism>
<dbReference type="InterPro" id="IPR013087">
    <property type="entry name" value="Znf_C2H2_type"/>
</dbReference>
<dbReference type="EMBL" id="CAJNRD030001114">
    <property type="protein sequence ID" value="CAG5073476.1"/>
    <property type="molecule type" value="Genomic_DNA"/>
</dbReference>